<evidence type="ECO:0000256" key="1">
    <source>
        <dbReference type="SAM" id="MobiDB-lite"/>
    </source>
</evidence>
<proteinExistence type="predicted"/>
<feature type="compositionally biased region" description="Low complexity" evidence="1">
    <location>
        <begin position="13"/>
        <end position="28"/>
    </location>
</feature>
<dbReference type="AlphaFoldDB" id="A0A6J4SZS0"/>
<dbReference type="EMBL" id="CADCVR010000080">
    <property type="protein sequence ID" value="CAA9510148.1"/>
    <property type="molecule type" value="Genomic_DNA"/>
</dbReference>
<protein>
    <submittedName>
        <fullName evidence="2">Uncharacterized protein</fullName>
    </submittedName>
</protein>
<evidence type="ECO:0000313" key="2">
    <source>
        <dbReference type="EMBL" id="CAA9510148.1"/>
    </source>
</evidence>
<sequence length="139" mass="13736">GCVGDAPPGASSPTTPDRPATARAAPRAIAPPPPAAVAPPRLEPARCPAGAAPDCTAHTGIVLSIESDDPDGDGDLHVIATGGSVSGPGVTVFDVSGGLRPARDPRPGDRVTGAGPVHRGSFGQRQIEVTTFRVAPVAT</sequence>
<accession>A0A6J4SZS0</accession>
<gene>
    <name evidence="2" type="ORF">AVDCRST_MAG53-2554</name>
</gene>
<name>A0A6J4SZS0_9ACTN</name>
<feature type="non-terminal residue" evidence="2">
    <location>
        <position position="1"/>
    </location>
</feature>
<feature type="region of interest" description="Disordered" evidence="1">
    <location>
        <begin position="1"/>
        <end position="52"/>
    </location>
</feature>
<feature type="region of interest" description="Disordered" evidence="1">
    <location>
        <begin position="97"/>
        <end position="122"/>
    </location>
</feature>
<organism evidence="2">
    <name type="scientific">uncultured Solirubrobacteraceae bacterium</name>
    <dbReference type="NCBI Taxonomy" id="1162706"/>
    <lineage>
        <taxon>Bacteria</taxon>
        <taxon>Bacillati</taxon>
        <taxon>Actinomycetota</taxon>
        <taxon>Thermoleophilia</taxon>
        <taxon>Solirubrobacterales</taxon>
        <taxon>Solirubrobacteraceae</taxon>
        <taxon>environmental samples</taxon>
    </lineage>
</organism>
<reference evidence="2" key="1">
    <citation type="submission" date="2020-02" db="EMBL/GenBank/DDBJ databases">
        <authorList>
            <person name="Meier V. D."/>
        </authorList>
    </citation>
    <scope>NUCLEOTIDE SEQUENCE</scope>
    <source>
        <strain evidence="2">AVDCRST_MAG53</strain>
    </source>
</reference>